<organism evidence="1">
    <name type="scientific">hydrothermal vent metagenome</name>
    <dbReference type="NCBI Taxonomy" id="652676"/>
    <lineage>
        <taxon>unclassified sequences</taxon>
        <taxon>metagenomes</taxon>
        <taxon>ecological metagenomes</taxon>
    </lineage>
</organism>
<evidence type="ECO:0000313" key="1">
    <source>
        <dbReference type="EMBL" id="VAW73895.1"/>
    </source>
</evidence>
<name>A0A3B0XZS2_9ZZZZ</name>
<gene>
    <name evidence="1" type="ORF">MNBD_GAMMA12-3734</name>
</gene>
<reference evidence="1" key="1">
    <citation type="submission" date="2018-06" db="EMBL/GenBank/DDBJ databases">
        <authorList>
            <person name="Zhirakovskaya E."/>
        </authorList>
    </citation>
    <scope>NUCLEOTIDE SEQUENCE</scope>
</reference>
<dbReference type="AlphaFoldDB" id="A0A3B0XZS2"/>
<proteinExistence type="predicted"/>
<protein>
    <submittedName>
        <fullName evidence="1">Uncharacterized protein</fullName>
    </submittedName>
</protein>
<accession>A0A3B0XZS2</accession>
<sequence>MSSAVKKQRSFNDKDLLNIRVDSVCIYRGVL</sequence>
<dbReference type="EMBL" id="UOFL01000049">
    <property type="protein sequence ID" value="VAW73895.1"/>
    <property type="molecule type" value="Genomic_DNA"/>
</dbReference>